<gene>
    <name evidence="1" type="ORF">SAMN05216195_10786</name>
</gene>
<sequence>MDRQLLEPSQMDGHLTYRFDSAARSVALLPARCKLGRHTLGHSQFRAVVHDGEAHISCLACATDGADHFWRLASTSPAPASAELSDERYDELALRRTQMALSQAGLHGA</sequence>
<reference evidence="2" key="1">
    <citation type="submission" date="2016-10" db="EMBL/GenBank/DDBJ databases">
        <authorList>
            <person name="Varghese N."/>
            <person name="Submissions S."/>
        </authorList>
    </citation>
    <scope>NUCLEOTIDE SEQUENCE [LARGE SCALE GENOMIC DNA]</scope>
    <source>
        <strain evidence="2">CGMCC 4.578</strain>
    </source>
</reference>
<keyword evidence="2" id="KW-1185">Reference proteome</keyword>
<name>A0A1H9SL09_9PSEU</name>
<dbReference type="EMBL" id="FOFT01000007">
    <property type="protein sequence ID" value="SER84949.1"/>
    <property type="molecule type" value="Genomic_DNA"/>
</dbReference>
<evidence type="ECO:0000313" key="1">
    <source>
        <dbReference type="EMBL" id="SER84949.1"/>
    </source>
</evidence>
<organism evidence="1 2">
    <name type="scientific">Lentzea flaviverrucosa</name>
    <dbReference type="NCBI Taxonomy" id="200379"/>
    <lineage>
        <taxon>Bacteria</taxon>
        <taxon>Bacillati</taxon>
        <taxon>Actinomycetota</taxon>
        <taxon>Actinomycetes</taxon>
        <taxon>Pseudonocardiales</taxon>
        <taxon>Pseudonocardiaceae</taxon>
        <taxon>Lentzea</taxon>
    </lineage>
</organism>
<dbReference type="AlphaFoldDB" id="A0A1H9SL09"/>
<proteinExistence type="predicted"/>
<protein>
    <submittedName>
        <fullName evidence="1">Uncharacterized protein</fullName>
    </submittedName>
</protein>
<evidence type="ECO:0000313" key="2">
    <source>
        <dbReference type="Proteomes" id="UP000199028"/>
    </source>
</evidence>
<dbReference type="Proteomes" id="UP000199028">
    <property type="component" value="Unassembled WGS sequence"/>
</dbReference>
<accession>A0A1H9SL09</accession>